<evidence type="ECO:0000313" key="2">
    <source>
        <dbReference type="EMBL" id="GAA6144941.1"/>
    </source>
</evidence>
<feature type="signal peptide" evidence="1">
    <location>
        <begin position="1"/>
        <end position="31"/>
    </location>
</feature>
<evidence type="ECO:0000256" key="1">
    <source>
        <dbReference type="SAM" id="SignalP"/>
    </source>
</evidence>
<organism evidence="2 3">
    <name type="scientific">Thalassolituus maritimus</name>
    <dbReference type="NCBI Taxonomy" id="484498"/>
    <lineage>
        <taxon>Bacteria</taxon>
        <taxon>Pseudomonadati</taxon>
        <taxon>Pseudomonadota</taxon>
        <taxon>Gammaproteobacteria</taxon>
        <taxon>Oceanospirillales</taxon>
        <taxon>Oceanospirillaceae</taxon>
        <taxon>Thalassolituus</taxon>
    </lineage>
</organism>
<keyword evidence="1" id="KW-0732">Signal</keyword>
<reference evidence="2 3" key="1">
    <citation type="submission" date="2024-04" db="EMBL/GenBank/DDBJ databases">
        <title>Draft genome sequence of Thalassolituus maritimus NBRC 116585.</title>
        <authorList>
            <person name="Miyakawa T."/>
            <person name="Kusuya Y."/>
            <person name="Miura T."/>
        </authorList>
    </citation>
    <scope>NUCLEOTIDE SEQUENCE [LARGE SCALE GENOMIC DNA]</scope>
    <source>
        <strain evidence="2 3">5NW40-0001</strain>
    </source>
</reference>
<evidence type="ECO:0008006" key="4">
    <source>
        <dbReference type="Google" id="ProtNLM"/>
    </source>
</evidence>
<comment type="caution">
    <text evidence="2">The sequence shown here is derived from an EMBL/GenBank/DDBJ whole genome shotgun (WGS) entry which is preliminary data.</text>
</comment>
<accession>A0ABP9ZXU8</accession>
<dbReference type="EMBL" id="BAABWH010000002">
    <property type="protein sequence ID" value="GAA6144941.1"/>
    <property type="molecule type" value="Genomic_DNA"/>
</dbReference>
<name>A0ABP9ZXU8_9GAMM</name>
<dbReference type="Proteomes" id="UP001481413">
    <property type="component" value="Unassembled WGS sequence"/>
</dbReference>
<evidence type="ECO:0000313" key="3">
    <source>
        <dbReference type="Proteomes" id="UP001481413"/>
    </source>
</evidence>
<feature type="chain" id="PRO_5045594558" description="Fibronectin type-III domain-containing protein" evidence="1">
    <location>
        <begin position="32"/>
        <end position="1072"/>
    </location>
</feature>
<gene>
    <name evidence="2" type="ORF">NBRC116585_10580</name>
</gene>
<protein>
    <recommendedName>
        <fullName evidence="4">Fibronectin type-III domain-containing protein</fullName>
    </recommendedName>
</protein>
<proteinExistence type="predicted"/>
<sequence>MRYINMFKFQKACSAFIITALTIFNSPAALAEAQFYLLAKPGPVASITGTTRSPQTVYLRWDLVEGELPADISLFRLYRDGSQIGEFPASGTMTEAEIAQLYQGPHQQRRLLERAAALKEEAARDDDISDFPVSQFAGRIYDRLNSDSDTFWTSFTATQDFNVAAARYRATYDYPGTGTFAYELKAVSNTGTERRVGYAEVDTSQTATVLENQGFSQVMQSACDEPDFRDHYTVALNWDGPQTGSQADELAHRLFVAGYDLYRSSSNLDVSVTSAPVRNLANEAATASADSQGNAQFAGLERVNDVLVLSQPDNTDTAEWLETREDLIKAGLQPGDKRAYYLVARDFSGQFGPTMATIVTVPDMARPPAPWDIRTYLDEATQEAELSFPAINVTSYLQRAGDSREICLTDTISEGVIEFVPEGENCATFPTTRVHTDIDEYLLYRFESFDAASKFKDSDGDGYADMTERLSGTQCSPATTEGPSLVAHIAPDADELGRVRITDAEPADNKGDIYWYRLAAKSTGGNYSLLTEPVRVNFPDRDLPAAPEVGMTRPERQICDCAISYSGTDAPWQMSVSSALDSSSIRASCQGSDLGLTEKQILSPSGSADACAIYNYACNDSFPTFTLNTGNGQRQCEVTPTGGNNFCYSGTMNIDPVYCDEPVPFNGGISATPVNIVIQPPAGSCATLYQRIGGLSTRVGTSCGEVNPTLEYEHAQGEFCGYAVAQDGNNNISPVTAIPCMVVADDMAPAPVTPRLTDLLLGSSEATLHWYSPNQPQTVNEVELERTAPAGLAPMRTSVGAQEGGDLQATLTLPPQASGTEEWCARVRSYGISADISKPSMSDWSAPVCVTRSTTVPPAWLPWPVAEEIPQGDDLYPLNNQIAASPVRSPLSNGLHIPLTDIFLPASGKCERSLSRSGYAQNYEQVDGDTWLHLECPISSAAPHKADIDSALNMMVFRQARNTAGQTSELIQVSPLLQFAFWNPELPYETDSTGKVWLNDPYIWLRANLDDIVNGEIRTTVTFVDRAGLISGMEYRYQIVWFDDRHALREWRMSDWTAYNSASSSASTGGAE</sequence>
<keyword evidence="3" id="KW-1185">Reference proteome</keyword>